<dbReference type="Pfam" id="PF00589">
    <property type="entry name" value="Phage_integrase"/>
    <property type="match status" value="1"/>
</dbReference>
<evidence type="ECO:0000313" key="4">
    <source>
        <dbReference type="EMBL" id="MFC2925956.1"/>
    </source>
</evidence>
<gene>
    <name evidence="4" type="ORF">ACFOOR_07545</name>
</gene>
<dbReference type="PANTHER" id="PTHR30349:SF64">
    <property type="entry name" value="PROPHAGE INTEGRASE INTD-RELATED"/>
    <property type="match status" value="1"/>
</dbReference>
<name>A0ABV6ZWV2_9PROT</name>
<evidence type="ECO:0000256" key="1">
    <source>
        <dbReference type="ARBA" id="ARBA00022908"/>
    </source>
</evidence>
<reference evidence="5" key="1">
    <citation type="journal article" date="2019" name="Int. J. Syst. Evol. Microbiol.">
        <title>The Global Catalogue of Microorganisms (GCM) 10K type strain sequencing project: providing services to taxonomists for standard genome sequencing and annotation.</title>
        <authorList>
            <consortium name="The Broad Institute Genomics Platform"/>
            <consortium name="The Broad Institute Genome Sequencing Center for Infectious Disease"/>
            <person name="Wu L."/>
            <person name="Ma J."/>
        </authorList>
    </citation>
    <scope>NUCLEOTIDE SEQUENCE [LARGE SCALE GENOMIC DNA]</scope>
    <source>
        <strain evidence="5">KCTC 52487</strain>
    </source>
</reference>
<dbReference type="PANTHER" id="PTHR30349">
    <property type="entry name" value="PHAGE INTEGRASE-RELATED"/>
    <property type="match status" value="1"/>
</dbReference>
<evidence type="ECO:0000313" key="5">
    <source>
        <dbReference type="Proteomes" id="UP001595379"/>
    </source>
</evidence>
<dbReference type="InterPro" id="IPR013762">
    <property type="entry name" value="Integrase-like_cat_sf"/>
</dbReference>
<proteinExistence type="predicted"/>
<keyword evidence="2" id="KW-0233">DNA recombination</keyword>
<dbReference type="InterPro" id="IPR011010">
    <property type="entry name" value="DNA_brk_join_enz"/>
</dbReference>
<accession>A0ABV6ZWV2</accession>
<dbReference type="Proteomes" id="UP001595379">
    <property type="component" value="Unassembled WGS sequence"/>
</dbReference>
<dbReference type="RefSeq" id="WP_380214206.1">
    <property type="nucleotide sequence ID" value="NZ_JBHRSV010000012.1"/>
</dbReference>
<keyword evidence="1" id="KW-0229">DNA integration</keyword>
<sequence length="161" mass="18137">MLENCPPINAYFCLLFAFTGCRVSEALEVIAARVDTEEQVIVFRTLKRRSANVFRAVPMPPDLANELEQHMHFVALSPEARLWAWSRGKAWLIVKRVMKNASIEGRHASPKGLRHAFGITAVTEGIPLNLVQRWLGHSRIESTAVYTNAIGREERAIAARM</sequence>
<dbReference type="Gene3D" id="1.10.443.10">
    <property type="entry name" value="Intergrase catalytic core"/>
    <property type="match status" value="1"/>
</dbReference>
<organism evidence="4 5">
    <name type="scientific">Hyphobacterium vulgare</name>
    <dbReference type="NCBI Taxonomy" id="1736751"/>
    <lineage>
        <taxon>Bacteria</taxon>
        <taxon>Pseudomonadati</taxon>
        <taxon>Pseudomonadota</taxon>
        <taxon>Alphaproteobacteria</taxon>
        <taxon>Maricaulales</taxon>
        <taxon>Maricaulaceae</taxon>
        <taxon>Hyphobacterium</taxon>
    </lineage>
</organism>
<evidence type="ECO:0000256" key="2">
    <source>
        <dbReference type="ARBA" id="ARBA00023172"/>
    </source>
</evidence>
<feature type="domain" description="Tyr recombinase" evidence="3">
    <location>
        <begin position="1"/>
        <end position="159"/>
    </location>
</feature>
<dbReference type="SUPFAM" id="SSF56349">
    <property type="entry name" value="DNA breaking-rejoining enzymes"/>
    <property type="match status" value="1"/>
</dbReference>
<dbReference type="EMBL" id="JBHRSV010000012">
    <property type="protein sequence ID" value="MFC2925956.1"/>
    <property type="molecule type" value="Genomic_DNA"/>
</dbReference>
<dbReference type="InterPro" id="IPR002104">
    <property type="entry name" value="Integrase_catalytic"/>
</dbReference>
<keyword evidence="5" id="KW-1185">Reference proteome</keyword>
<dbReference type="CDD" id="cd00397">
    <property type="entry name" value="DNA_BRE_C"/>
    <property type="match status" value="1"/>
</dbReference>
<protein>
    <submittedName>
        <fullName evidence="4">Tyrosine-type recombinase/integrase</fullName>
    </submittedName>
</protein>
<comment type="caution">
    <text evidence="4">The sequence shown here is derived from an EMBL/GenBank/DDBJ whole genome shotgun (WGS) entry which is preliminary data.</text>
</comment>
<dbReference type="PROSITE" id="PS51898">
    <property type="entry name" value="TYR_RECOMBINASE"/>
    <property type="match status" value="1"/>
</dbReference>
<evidence type="ECO:0000259" key="3">
    <source>
        <dbReference type="PROSITE" id="PS51898"/>
    </source>
</evidence>
<dbReference type="InterPro" id="IPR050090">
    <property type="entry name" value="Tyrosine_recombinase_XerCD"/>
</dbReference>